<accession>A0A136PSU9</accession>
<dbReference type="Gene3D" id="3.40.630.30">
    <property type="match status" value="1"/>
</dbReference>
<dbReference type="InterPro" id="IPR016181">
    <property type="entry name" value="Acyl_CoA_acyltransferase"/>
</dbReference>
<name>A0A136PSU9_9ACTN</name>
<evidence type="ECO:0000313" key="2">
    <source>
        <dbReference type="EMBL" id="KXK61522.1"/>
    </source>
</evidence>
<protein>
    <submittedName>
        <fullName evidence="2">GCN5 family acetyltransferase</fullName>
    </submittedName>
</protein>
<dbReference type="EMBL" id="LRQV01000039">
    <property type="protein sequence ID" value="KXK61522.1"/>
    <property type="molecule type" value="Genomic_DNA"/>
</dbReference>
<sequence>MITTGRRAVRRCRGVLDRRLHLHLVTWLGQWPAGPGWHVVGSPRRARPAWDGRLRPALAVSAGASTVLSVPPDRVGEVRALAGLPAGRLLRALPAAVGHPGWTTHDGVFRWSLAPAPLPEAGEWTRPDDPGLPPWLHLFDRDVLVARDADGRYLAGVGIKRHDRYGHELAVGTVPAARGRGLARRLVAQAARRVLDEGAVPTYLHDTANRASARVAEAAGFPDRGWRAYGVYPD</sequence>
<dbReference type="AlphaFoldDB" id="A0A136PSU9"/>
<dbReference type="SUPFAM" id="SSF55729">
    <property type="entry name" value="Acyl-CoA N-acyltransferases (Nat)"/>
    <property type="match status" value="1"/>
</dbReference>
<dbReference type="CDD" id="cd04301">
    <property type="entry name" value="NAT_SF"/>
    <property type="match status" value="1"/>
</dbReference>
<comment type="caution">
    <text evidence="2">The sequence shown here is derived from an EMBL/GenBank/DDBJ whole genome shotgun (WGS) entry which is preliminary data.</text>
</comment>
<dbReference type="GO" id="GO:0016747">
    <property type="term" value="F:acyltransferase activity, transferring groups other than amino-acyl groups"/>
    <property type="evidence" value="ECO:0007669"/>
    <property type="project" value="InterPro"/>
</dbReference>
<evidence type="ECO:0000313" key="3">
    <source>
        <dbReference type="Proteomes" id="UP000070620"/>
    </source>
</evidence>
<dbReference type="Proteomes" id="UP000070620">
    <property type="component" value="Unassembled WGS sequence"/>
</dbReference>
<gene>
    <name evidence="2" type="ORF">AWW66_13100</name>
</gene>
<feature type="domain" description="N-acetyltransferase" evidence="1">
    <location>
        <begin position="108"/>
        <end position="234"/>
    </location>
</feature>
<organism evidence="2 3">
    <name type="scientific">Micromonospora rosaria</name>
    <dbReference type="NCBI Taxonomy" id="47874"/>
    <lineage>
        <taxon>Bacteria</taxon>
        <taxon>Bacillati</taxon>
        <taxon>Actinomycetota</taxon>
        <taxon>Actinomycetes</taxon>
        <taxon>Micromonosporales</taxon>
        <taxon>Micromonosporaceae</taxon>
        <taxon>Micromonospora</taxon>
    </lineage>
</organism>
<dbReference type="PROSITE" id="PS51186">
    <property type="entry name" value="GNAT"/>
    <property type="match status" value="1"/>
</dbReference>
<dbReference type="InterPro" id="IPR000182">
    <property type="entry name" value="GNAT_dom"/>
</dbReference>
<keyword evidence="2" id="KW-0808">Transferase</keyword>
<reference evidence="2 3" key="1">
    <citation type="submission" date="2016-01" db="EMBL/GenBank/DDBJ databases">
        <title>Whole genome sequence and analysis of Micromonospora rosaria DSM 803, which can produce antibacterial substance rosamicin.</title>
        <authorList>
            <person name="Yang H."/>
            <person name="He X."/>
            <person name="Zhu D."/>
        </authorList>
    </citation>
    <scope>NUCLEOTIDE SEQUENCE [LARGE SCALE GENOMIC DNA]</scope>
    <source>
        <strain evidence="2 3">DSM 803</strain>
    </source>
</reference>
<proteinExistence type="predicted"/>
<dbReference type="Pfam" id="PF00583">
    <property type="entry name" value="Acetyltransf_1"/>
    <property type="match status" value="1"/>
</dbReference>
<evidence type="ECO:0000259" key="1">
    <source>
        <dbReference type="PROSITE" id="PS51186"/>
    </source>
</evidence>
<keyword evidence="3" id="KW-1185">Reference proteome</keyword>